<keyword evidence="3" id="KW-0328">Glycosyltransferase</keyword>
<keyword evidence="6" id="KW-0511">Multifunctional enzyme</keyword>
<dbReference type="SUPFAM" id="SSF56601">
    <property type="entry name" value="beta-lactamase/transpeptidase-like"/>
    <property type="match status" value="1"/>
</dbReference>
<dbReference type="Gene3D" id="1.10.3810.10">
    <property type="entry name" value="Biosynthetic peptidoglycan transglycosylase-like"/>
    <property type="match status" value="1"/>
</dbReference>
<evidence type="ECO:0000259" key="11">
    <source>
        <dbReference type="Pfam" id="PF00905"/>
    </source>
</evidence>
<dbReference type="GO" id="GO:0008955">
    <property type="term" value="F:peptidoglycan glycosyltransferase activity"/>
    <property type="evidence" value="ECO:0007669"/>
    <property type="project" value="UniProtKB-EC"/>
</dbReference>
<dbReference type="STRING" id="1514105.AOC36_04270"/>
<feature type="compositionally biased region" description="Basic and acidic residues" evidence="9">
    <location>
        <begin position="1"/>
        <end position="11"/>
    </location>
</feature>
<dbReference type="InterPro" id="IPR001460">
    <property type="entry name" value="PCN-bd_Tpept"/>
</dbReference>
<dbReference type="Pfam" id="PF00905">
    <property type="entry name" value="Transpeptidase"/>
    <property type="match status" value="1"/>
</dbReference>
<keyword evidence="10" id="KW-0472">Membrane</keyword>
<evidence type="ECO:0000256" key="2">
    <source>
        <dbReference type="ARBA" id="ARBA00022670"/>
    </source>
</evidence>
<sequence>MKENSKKKLESTLEIPKLGSSKKAGPSPNNPQDPSSKNKKKTHSPHYKARIFAGILGTITAIGVLGVLVVSIFVVSAVNESPEVSVDMFENLDSTVILDANGDVFYDTGAKLVENITYEDIPNSLIDAFLSIEDSRFYEHNGFDLPRFSIAMLNNVKDSVLSMRLSFSGGGASTIDMQLVRNGVFSKEDPVTGEVVTPADSGPDGIKRKIQEIYIATSLNNNNILSKRSIFQMYVNKINFGTGNNILGVEKSANFYFDKSVSELNLVESAFLAGVINSPSNNTPYASLETATDRTHTVIDMMLHHGYISEEEHARAMTVPLENLFVDRSGENQTLDYQAYVDLVLAEAEEITGKSPVTTPMVIHTAMNINVQTAMDQVSRREVSNLNFGSRTDLQMASSIVDNSTGEVIAVMGGYDYNNKRSWLRVKETHSQPGSTIKPLVDYAPAFEYLGWATSHVMMDQPYVWGGTDFAVGNWDGRFEGQVTLRRAISDSRNIPAIEAFTAVYDSIGRQRYIEYLRSFGFNIFEEDGFDHQFSIGGNRFETSPYELAGAYAAIFNGGVFTEPHTIRQVDFKDGSESVMSPYASNQVISEAAAFMTAQTMRYVILDNLTYTARPTRRSYPVYGKTGTTNHDQANANNFGVPANSAKDLWIVNATDRFTFATWSGFDKFDKDAWLTTEIQRFNLPGNMNSYILDVLAEEYGVGREISRPSTVSDITHILGTFPYQSPIDGMDSSLITTGLIKRDRLNLVEATPPTLNDLASATITTSGGLLNTKITVNMTPYPNADALTVAPTTFEMTSSTGRTFTGKRLYDPSWIFGAVRYQADLYVNGELQKTVMSDTENVELTLSNFTSGEVRVCAYYTFEKNQDKRSNEICNTLDMSNSEVEVPDFETEDDVTGFSNQYGKDVVSLTYQPVSDINRYNTVASVSPDYRGQKVTLSKLKSSKMTVVINDFVIDVMNYTNRPYSEFANQFGGYFTLKKEGSGNNIVSISGPNETPLTSIRLSSMEGQTLTIKTQ</sequence>
<dbReference type="GO" id="GO:0006508">
    <property type="term" value="P:proteolysis"/>
    <property type="evidence" value="ECO:0007669"/>
    <property type="project" value="UniProtKB-KW"/>
</dbReference>
<dbReference type="Pfam" id="PF00912">
    <property type="entry name" value="Transgly"/>
    <property type="match status" value="1"/>
</dbReference>
<protein>
    <submittedName>
        <fullName evidence="13">Uncharacterized protein</fullName>
    </submittedName>
</protein>
<feature type="transmembrane region" description="Helical" evidence="10">
    <location>
        <begin position="51"/>
        <end position="75"/>
    </location>
</feature>
<keyword evidence="14" id="KW-1185">Reference proteome</keyword>
<dbReference type="OrthoDB" id="9766909at2"/>
<evidence type="ECO:0000256" key="8">
    <source>
        <dbReference type="ARBA" id="ARBA00049902"/>
    </source>
</evidence>
<comment type="catalytic activity">
    <reaction evidence="8">
        <text>[GlcNAc-(1-&gt;4)-Mur2Ac(oyl-L-Ala-gamma-D-Glu-L-Lys-D-Ala-D-Ala)](n)-di-trans,octa-cis-undecaprenyl diphosphate + beta-D-GlcNAc-(1-&gt;4)-Mur2Ac(oyl-L-Ala-gamma-D-Glu-L-Lys-D-Ala-D-Ala)-di-trans,octa-cis-undecaprenyl diphosphate = [GlcNAc-(1-&gt;4)-Mur2Ac(oyl-L-Ala-gamma-D-Glu-L-Lys-D-Ala-D-Ala)](n+1)-di-trans,octa-cis-undecaprenyl diphosphate + di-trans,octa-cis-undecaprenyl diphosphate + H(+)</text>
        <dbReference type="Rhea" id="RHEA:23708"/>
        <dbReference type="Rhea" id="RHEA-COMP:9602"/>
        <dbReference type="Rhea" id="RHEA-COMP:9603"/>
        <dbReference type="ChEBI" id="CHEBI:15378"/>
        <dbReference type="ChEBI" id="CHEBI:58405"/>
        <dbReference type="ChEBI" id="CHEBI:60033"/>
        <dbReference type="ChEBI" id="CHEBI:78435"/>
        <dbReference type="EC" id="2.4.99.28"/>
    </reaction>
</comment>
<dbReference type="InterPro" id="IPR001264">
    <property type="entry name" value="Glyco_trans_51"/>
</dbReference>
<dbReference type="SUPFAM" id="SSF53955">
    <property type="entry name" value="Lysozyme-like"/>
    <property type="match status" value="1"/>
</dbReference>
<dbReference type="PANTHER" id="PTHR32282">
    <property type="entry name" value="BINDING PROTEIN TRANSPEPTIDASE, PUTATIVE-RELATED"/>
    <property type="match status" value="1"/>
</dbReference>
<dbReference type="AlphaFoldDB" id="A0A109UGV8"/>
<dbReference type="KEGG" id="erl:AOC36_04270"/>
<dbReference type="InterPro" id="IPR036950">
    <property type="entry name" value="PBP_transglycosylase"/>
</dbReference>
<dbReference type="InterPro" id="IPR012338">
    <property type="entry name" value="Beta-lactam/transpept-like"/>
</dbReference>
<evidence type="ECO:0000313" key="13">
    <source>
        <dbReference type="EMBL" id="AMC93213.1"/>
    </source>
</evidence>
<keyword evidence="1" id="KW-0121">Carboxypeptidase</keyword>
<evidence type="ECO:0000256" key="6">
    <source>
        <dbReference type="ARBA" id="ARBA00023268"/>
    </source>
</evidence>
<comment type="catalytic activity">
    <reaction evidence="7">
        <text>Preferential cleavage: (Ac)2-L-Lys-D-Ala-|-D-Ala. Also transpeptidation of peptidyl-alanyl moieties that are N-acyl substituents of D-alanine.</text>
        <dbReference type="EC" id="3.4.16.4"/>
    </reaction>
</comment>
<name>A0A109UGV8_9FIRM</name>
<evidence type="ECO:0000256" key="9">
    <source>
        <dbReference type="SAM" id="MobiDB-lite"/>
    </source>
</evidence>
<gene>
    <name evidence="13" type="ORF">AOC36_04270</name>
</gene>
<evidence type="ECO:0000259" key="12">
    <source>
        <dbReference type="Pfam" id="PF00912"/>
    </source>
</evidence>
<accession>A0A109UGV8</accession>
<dbReference type="Gene3D" id="3.40.710.10">
    <property type="entry name" value="DD-peptidase/beta-lactamase superfamily"/>
    <property type="match status" value="1"/>
</dbReference>
<dbReference type="RefSeq" id="WP_067631762.1">
    <property type="nucleotide sequence ID" value="NZ_CP013213.1"/>
</dbReference>
<dbReference type="Proteomes" id="UP000063781">
    <property type="component" value="Chromosome"/>
</dbReference>
<feature type="domain" description="Penicillin-binding protein transpeptidase" evidence="11">
    <location>
        <begin position="400"/>
        <end position="636"/>
    </location>
</feature>
<evidence type="ECO:0000313" key="14">
    <source>
        <dbReference type="Proteomes" id="UP000063781"/>
    </source>
</evidence>
<evidence type="ECO:0000256" key="4">
    <source>
        <dbReference type="ARBA" id="ARBA00022679"/>
    </source>
</evidence>
<dbReference type="PANTHER" id="PTHR32282:SF29">
    <property type="entry name" value="PENICILLIN-BINDING PROTEIN 1A"/>
    <property type="match status" value="1"/>
</dbReference>
<evidence type="ECO:0000256" key="1">
    <source>
        <dbReference type="ARBA" id="ARBA00022645"/>
    </source>
</evidence>
<dbReference type="GO" id="GO:0030288">
    <property type="term" value="C:outer membrane-bounded periplasmic space"/>
    <property type="evidence" value="ECO:0007669"/>
    <property type="project" value="TreeGrafter"/>
</dbReference>
<reference evidence="13 14" key="1">
    <citation type="submission" date="2015-10" db="EMBL/GenBank/DDBJ databases">
        <title>Erysipelothrix larvae sp. LV19 isolated from the larval gut of the rhinoceros beetle, Trypoxylus dichotomus.</title>
        <authorList>
            <person name="Lim S."/>
            <person name="Kim B.-C."/>
        </authorList>
    </citation>
    <scope>NUCLEOTIDE SEQUENCE [LARGE SCALE GENOMIC DNA]</scope>
    <source>
        <strain evidence="13 14">LV19</strain>
    </source>
</reference>
<dbReference type="EMBL" id="CP013213">
    <property type="protein sequence ID" value="AMC93213.1"/>
    <property type="molecule type" value="Genomic_DNA"/>
</dbReference>
<feature type="domain" description="Glycosyl transferase family 51" evidence="12">
    <location>
        <begin position="113"/>
        <end position="302"/>
    </location>
</feature>
<evidence type="ECO:0000256" key="10">
    <source>
        <dbReference type="SAM" id="Phobius"/>
    </source>
</evidence>
<dbReference type="InterPro" id="IPR023346">
    <property type="entry name" value="Lysozyme-like_dom_sf"/>
</dbReference>
<proteinExistence type="predicted"/>
<keyword evidence="10" id="KW-1133">Transmembrane helix</keyword>
<keyword evidence="5" id="KW-0378">Hydrolase</keyword>
<evidence type="ECO:0000256" key="3">
    <source>
        <dbReference type="ARBA" id="ARBA00022676"/>
    </source>
</evidence>
<dbReference type="GO" id="GO:0009252">
    <property type="term" value="P:peptidoglycan biosynthetic process"/>
    <property type="evidence" value="ECO:0007669"/>
    <property type="project" value="TreeGrafter"/>
</dbReference>
<evidence type="ECO:0000256" key="5">
    <source>
        <dbReference type="ARBA" id="ARBA00022801"/>
    </source>
</evidence>
<organism evidence="13 14">
    <name type="scientific">Erysipelothrix larvae</name>
    <dbReference type="NCBI Taxonomy" id="1514105"/>
    <lineage>
        <taxon>Bacteria</taxon>
        <taxon>Bacillati</taxon>
        <taxon>Bacillota</taxon>
        <taxon>Erysipelotrichia</taxon>
        <taxon>Erysipelotrichales</taxon>
        <taxon>Erysipelotrichaceae</taxon>
        <taxon>Erysipelothrix</taxon>
    </lineage>
</organism>
<keyword evidence="10" id="KW-0812">Transmembrane</keyword>
<keyword evidence="2" id="KW-0645">Protease</keyword>
<dbReference type="InterPro" id="IPR050396">
    <property type="entry name" value="Glycosyltr_51/Transpeptidase"/>
</dbReference>
<feature type="region of interest" description="Disordered" evidence="9">
    <location>
        <begin position="1"/>
        <end position="44"/>
    </location>
</feature>
<dbReference type="GO" id="GO:0009002">
    <property type="term" value="F:serine-type D-Ala-D-Ala carboxypeptidase activity"/>
    <property type="evidence" value="ECO:0007669"/>
    <property type="project" value="UniProtKB-EC"/>
</dbReference>
<dbReference type="GO" id="GO:0008658">
    <property type="term" value="F:penicillin binding"/>
    <property type="evidence" value="ECO:0007669"/>
    <property type="project" value="InterPro"/>
</dbReference>
<keyword evidence="4" id="KW-0808">Transferase</keyword>
<evidence type="ECO:0000256" key="7">
    <source>
        <dbReference type="ARBA" id="ARBA00034000"/>
    </source>
</evidence>